<dbReference type="EMBL" id="JACHLI010000018">
    <property type="protein sequence ID" value="MBB4865398.1"/>
    <property type="molecule type" value="Genomic_DNA"/>
</dbReference>
<evidence type="ECO:0000256" key="5">
    <source>
        <dbReference type="ARBA" id="ARBA00022475"/>
    </source>
</evidence>
<reference evidence="14 15" key="1">
    <citation type="submission" date="2020-08" db="EMBL/GenBank/DDBJ databases">
        <title>Functional genomics of gut bacteria from endangered species of beetles.</title>
        <authorList>
            <person name="Carlos-Shanley C."/>
        </authorList>
    </citation>
    <scope>NUCLEOTIDE SEQUENCE [LARGE SCALE GENOMIC DNA]</scope>
    <source>
        <strain evidence="14 15">S00179</strain>
    </source>
</reference>
<name>A0A7W7KNJ9_PSENT</name>
<evidence type="ECO:0000256" key="10">
    <source>
        <dbReference type="ARBA" id="ARBA00025598"/>
    </source>
</evidence>
<dbReference type="Proteomes" id="UP000566995">
    <property type="component" value="Unassembled WGS sequence"/>
</dbReference>
<dbReference type="GO" id="GO:0005886">
    <property type="term" value="C:plasma membrane"/>
    <property type="evidence" value="ECO:0007669"/>
    <property type="project" value="UniProtKB-SubCell"/>
</dbReference>
<evidence type="ECO:0000256" key="9">
    <source>
        <dbReference type="ARBA" id="ARBA00023143"/>
    </source>
</evidence>
<evidence type="ECO:0000259" key="11">
    <source>
        <dbReference type="Pfam" id="PF01706"/>
    </source>
</evidence>
<accession>A0A7W7KNJ9</accession>
<evidence type="ECO:0000256" key="3">
    <source>
        <dbReference type="ARBA" id="ARBA00010299"/>
    </source>
</evidence>
<dbReference type="PANTHER" id="PTHR30534">
    <property type="entry name" value="FLAGELLAR MOTOR SWITCH PROTEIN FLIG"/>
    <property type="match status" value="1"/>
</dbReference>
<dbReference type="InterPro" id="IPR028263">
    <property type="entry name" value="FliG_N"/>
</dbReference>
<keyword evidence="14" id="KW-0966">Cell projection</keyword>
<dbReference type="InterPro" id="IPR032779">
    <property type="entry name" value="FliG_M"/>
</dbReference>
<evidence type="ECO:0000256" key="2">
    <source>
        <dbReference type="ARBA" id="ARBA00004515"/>
    </source>
</evidence>
<dbReference type="SUPFAM" id="SSF48029">
    <property type="entry name" value="FliG"/>
    <property type="match status" value="2"/>
</dbReference>
<dbReference type="Gene3D" id="1.10.220.30">
    <property type="match status" value="3"/>
</dbReference>
<dbReference type="GO" id="GO:0006935">
    <property type="term" value="P:chemotaxis"/>
    <property type="evidence" value="ECO:0007669"/>
    <property type="project" value="UniProtKB-KW"/>
</dbReference>
<dbReference type="GO" id="GO:0071973">
    <property type="term" value="P:bacterial-type flagellum-dependent cell motility"/>
    <property type="evidence" value="ECO:0007669"/>
    <property type="project" value="InterPro"/>
</dbReference>
<keyword evidence="9" id="KW-0975">Bacterial flagellum</keyword>
<comment type="caution">
    <text evidence="14">The sequence shown here is derived from an EMBL/GenBank/DDBJ whole genome shotgun (WGS) entry which is preliminary data.</text>
</comment>
<evidence type="ECO:0000259" key="12">
    <source>
        <dbReference type="Pfam" id="PF14841"/>
    </source>
</evidence>
<proteinExistence type="inferred from homology"/>
<evidence type="ECO:0000256" key="6">
    <source>
        <dbReference type="ARBA" id="ARBA00022500"/>
    </source>
</evidence>
<dbReference type="AlphaFoldDB" id="A0A7W7KNJ9"/>
<protein>
    <recommendedName>
        <fullName evidence="4">Flagellar motor switch protein FliG</fullName>
    </recommendedName>
</protein>
<organism evidence="14 15">
    <name type="scientific">Pseudomonas nitroreducens</name>
    <dbReference type="NCBI Taxonomy" id="46680"/>
    <lineage>
        <taxon>Bacteria</taxon>
        <taxon>Pseudomonadati</taxon>
        <taxon>Pseudomonadota</taxon>
        <taxon>Gammaproteobacteria</taxon>
        <taxon>Pseudomonadales</taxon>
        <taxon>Pseudomonadaceae</taxon>
        <taxon>Pseudomonas</taxon>
    </lineage>
</organism>
<evidence type="ECO:0000313" key="15">
    <source>
        <dbReference type="Proteomes" id="UP000566995"/>
    </source>
</evidence>
<gene>
    <name evidence="14" type="ORF">HNP46_004279</name>
</gene>
<keyword evidence="14" id="KW-0969">Cilium</keyword>
<keyword evidence="7" id="KW-0283">Flagellar rotation</keyword>
<dbReference type="GO" id="GO:0009425">
    <property type="term" value="C:bacterial-type flagellum basal body"/>
    <property type="evidence" value="ECO:0007669"/>
    <property type="project" value="UniProtKB-SubCell"/>
</dbReference>
<dbReference type="InterPro" id="IPR000090">
    <property type="entry name" value="Flg_Motor_Flig"/>
</dbReference>
<dbReference type="Pfam" id="PF14842">
    <property type="entry name" value="FliG_N"/>
    <property type="match status" value="1"/>
</dbReference>
<feature type="domain" description="Flagellar motor switch protein FliG N-terminal" evidence="13">
    <location>
        <begin position="25"/>
        <end position="108"/>
    </location>
</feature>
<dbReference type="InterPro" id="IPR011002">
    <property type="entry name" value="FliG_a-hlx"/>
</dbReference>
<evidence type="ECO:0000256" key="4">
    <source>
        <dbReference type="ARBA" id="ARBA00021870"/>
    </source>
</evidence>
<keyword evidence="5" id="KW-1003">Cell membrane</keyword>
<dbReference type="RefSeq" id="WP_184592840.1">
    <property type="nucleotide sequence ID" value="NZ_JACHLI010000018.1"/>
</dbReference>
<evidence type="ECO:0000256" key="1">
    <source>
        <dbReference type="ARBA" id="ARBA00004117"/>
    </source>
</evidence>
<keyword evidence="14" id="KW-0282">Flagellum</keyword>
<evidence type="ECO:0000256" key="8">
    <source>
        <dbReference type="ARBA" id="ARBA00023136"/>
    </source>
</evidence>
<dbReference type="InterPro" id="IPR023087">
    <property type="entry name" value="Flg_Motor_Flig_C"/>
</dbReference>
<dbReference type="NCBIfam" id="TIGR00207">
    <property type="entry name" value="fliG"/>
    <property type="match status" value="1"/>
</dbReference>
<dbReference type="PANTHER" id="PTHR30534:SF0">
    <property type="entry name" value="FLAGELLAR MOTOR SWITCH PROTEIN FLIG"/>
    <property type="match status" value="1"/>
</dbReference>
<keyword evidence="6" id="KW-0145">Chemotaxis</keyword>
<feature type="domain" description="Flagellar motor switch protein FliG C-terminal" evidence="11">
    <location>
        <begin position="223"/>
        <end position="329"/>
    </location>
</feature>
<dbReference type="PRINTS" id="PR00954">
    <property type="entry name" value="FLGMOTORFLIG"/>
</dbReference>
<keyword evidence="8" id="KW-0472">Membrane</keyword>
<feature type="domain" description="Flagellar motor switch protein FliG middle" evidence="12">
    <location>
        <begin position="121"/>
        <end position="192"/>
    </location>
</feature>
<evidence type="ECO:0000259" key="13">
    <source>
        <dbReference type="Pfam" id="PF14842"/>
    </source>
</evidence>
<dbReference type="GO" id="GO:0003774">
    <property type="term" value="F:cytoskeletal motor activity"/>
    <property type="evidence" value="ECO:0007669"/>
    <property type="project" value="InterPro"/>
</dbReference>
<evidence type="ECO:0000256" key="7">
    <source>
        <dbReference type="ARBA" id="ARBA00022779"/>
    </source>
</evidence>
<dbReference type="Pfam" id="PF14841">
    <property type="entry name" value="FliG_M"/>
    <property type="match status" value="1"/>
</dbReference>
<comment type="similarity">
    <text evidence="3">Belongs to the FliG family.</text>
</comment>
<sequence>MSEPAQSKWLRRISILSNTLNENDKNAAAAVLKSLPQPEIVRITTNMLKTGQVTHQEMEEALEEFMDTAERIAASGLDSSASVHAMLVEAIGQKRADDVMSGIVEDSQAMSGIQKLDMMEPSQTADLIKDESEQVIATIFSQMSPKVAGQVLMLLPEDKWAEILQRMAGHNGVQPTAQAQMMHVINTLLTGQTIKRSKLGGTRSAAEVLNTIQSAAQVKILDAIRETNAITAEQIEEEMFLFENIIDLEDRAVQRIITEINSNSLVVALKSATDELKDKFLRNMSERAGAMLVDEMDQTGPKRVSEVEAEQKEILDTIRRLAAAGEISLATGDDQYV</sequence>
<comment type="function">
    <text evidence="10">FliG is one of three proteins (FliG, FliN, FliM) that forms the rotor-mounted switch complex (C ring), located at the base of the basal body. This complex interacts with the CheY and CheZ chemotaxis proteins, in addition to contacting components of the motor that determine the direction of flagellar rotation.</text>
</comment>
<comment type="subcellular location">
    <subcellularLocation>
        <location evidence="1">Bacterial flagellum basal body</location>
    </subcellularLocation>
    <subcellularLocation>
        <location evidence="2">Cell inner membrane</location>
        <topology evidence="2">Peripheral membrane protein</topology>
        <orientation evidence="2">Cytoplasmic side</orientation>
    </subcellularLocation>
</comment>
<evidence type="ECO:0000313" key="14">
    <source>
        <dbReference type="EMBL" id="MBB4865398.1"/>
    </source>
</evidence>
<dbReference type="Pfam" id="PF01706">
    <property type="entry name" value="FliG_C"/>
    <property type="match status" value="1"/>
</dbReference>